<evidence type="ECO:0000256" key="3">
    <source>
        <dbReference type="ARBA" id="ARBA00023150"/>
    </source>
</evidence>
<keyword evidence="7" id="KW-1185">Reference proteome</keyword>
<feature type="modified residue" description="N6-(pyridoxal phosphate)lysine" evidence="4">
    <location>
        <position position="273"/>
    </location>
</feature>
<evidence type="ECO:0000256" key="1">
    <source>
        <dbReference type="ARBA" id="ARBA00022679"/>
    </source>
</evidence>
<dbReference type="GO" id="GO:0006777">
    <property type="term" value="P:Mo-molybdopterin cofactor biosynthetic process"/>
    <property type="evidence" value="ECO:0007669"/>
    <property type="project" value="UniProtKB-UniRule"/>
</dbReference>
<evidence type="ECO:0000313" key="6">
    <source>
        <dbReference type="EMBL" id="KAG0451585.1"/>
    </source>
</evidence>
<comment type="similarity">
    <text evidence="4">Belongs to the class-V pyridoxal-phosphate-dependent aminotransferase family. MOCOS subfamily.</text>
</comment>
<dbReference type="SUPFAM" id="SSF53383">
    <property type="entry name" value="PLP-dependent transferases"/>
    <property type="match status" value="1"/>
</dbReference>
<dbReference type="PANTHER" id="PTHR14237:SF80">
    <property type="entry name" value="MOLYBDENUM COFACTOR SULFURASE"/>
    <property type="match status" value="1"/>
</dbReference>
<dbReference type="GO" id="GO:0008265">
    <property type="term" value="F:molybdenum cofactor sulfurtransferase activity"/>
    <property type="evidence" value="ECO:0007669"/>
    <property type="project" value="UniProtKB-UniRule"/>
</dbReference>
<proteinExistence type="inferred from homology"/>
<dbReference type="SUPFAM" id="SSF141673">
    <property type="entry name" value="MOSC N-terminal domain-like"/>
    <property type="match status" value="1"/>
</dbReference>
<dbReference type="InterPro" id="IPR015422">
    <property type="entry name" value="PyrdxlP-dep_Trfase_small"/>
</dbReference>
<dbReference type="InterPro" id="IPR000192">
    <property type="entry name" value="Aminotrans_V_dom"/>
</dbReference>
<dbReference type="GO" id="GO:0032787">
    <property type="term" value="P:monocarboxylic acid metabolic process"/>
    <property type="evidence" value="ECO:0007669"/>
    <property type="project" value="UniProtKB-ARBA"/>
</dbReference>
<dbReference type="GO" id="GO:0016829">
    <property type="term" value="F:lyase activity"/>
    <property type="evidence" value="ECO:0007669"/>
    <property type="project" value="UniProtKB-UniRule"/>
</dbReference>
<feature type="domain" description="MOSC" evidence="5">
    <location>
        <begin position="653"/>
        <end position="824"/>
    </location>
</feature>
<gene>
    <name evidence="6" type="ORF">HPP92_026356</name>
</gene>
<sequence>MEGAKNDFLRRFGDDYGYLNAGKNVDEIRASEFKRLEGLVYLDHAGATLYTEAQIQAVFRDLSANVYGNPHSQSDSSKATSEVISEARQQVLSYFNASPKDYKCIFTSGVTGALKLIGETFPWTRESCFMYTVLNHNSVLGIREYALNHGATALSVDIEEVEHLGSSKTFLDNLQYSILKRSEAISKVELQNGKYSGKKYNLFAFPSECNFSGLKFPLELVNTIKESAGRIGGRPLQCWGSWLVLIDAAKGSATEPPDLAIYPADFVVCSFYKMFGFPTGLGALVVRNEAARLLKKTYFSGGTVSAAFADIDFVKKRDNIEQSFEDGTVSYLDIASIHHGFCVINTLTMPAIARHTACLAHYTRSKMLELKHGNGLKVCFLYGRTVEKEYPLNVGPTIAFNLKRADGSWVGYHEVEKLASLSFIQLRTGCFCNPGACAKFLGLSHSDLLSNLEAGHVCWDDNDVLHGKPTGAVRISFGYMSTFEDAEKFLTFLKTSFVTKTCSLMNLHSTEAEEDKFSDVGWQQLEDGVRLKSITIYPIKSCAGFTVSRWPLVDSGLKYDREWLVRGPNGEILTQKKVRRLCQIRTCIDLKQGVLSLESRFCKDKLQISLQKDSSSSLLEEMNVFGERYLVHVYEKDVNMWFAKAISLPCTLVRCLSSIYGSCLSNDGRRLCRDGKSQVNFANEAQLLLISEESVNDLNNRLRLKDAKECAQVLTVDAMRFRPNLVISGAEAYVEDDWTSVHIEKAQFSSLGGCSRCQMINIDQESGEAHKSKEPLATLASYRRVQGKILFGVLLRYDNPVSEDQEDNPVEEHWLEVGQMVCPSFSLGSP</sequence>
<evidence type="ECO:0000259" key="5">
    <source>
        <dbReference type="PROSITE" id="PS51340"/>
    </source>
</evidence>
<dbReference type="PANTHER" id="PTHR14237">
    <property type="entry name" value="MOLYBDOPTERIN COFACTOR SULFURASE MOSC"/>
    <property type="match status" value="1"/>
</dbReference>
<dbReference type="Gene3D" id="3.90.1150.10">
    <property type="entry name" value="Aspartate Aminotransferase, domain 1"/>
    <property type="match status" value="1"/>
</dbReference>
<dbReference type="InterPro" id="IPR028886">
    <property type="entry name" value="MoCo_sulfurase"/>
</dbReference>
<dbReference type="EMBL" id="JADCNL010000050">
    <property type="protein sequence ID" value="KAG0451585.1"/>
    <property type="molecule type" value="Genomic_DNA"/>
</dbReference>
<accession>A0A835U893</accession>
<reference evidence="6 7" key="1">
    <citation type="journal article" date="2020" name="Nat. Food">
        <title>A phased Vanilla planifolia genome enables genetic improvement of flavour and production.</title>
        <authorList>
            <person name="Hasing T."/>
            <person name="Tang H."/>
            <person name="Brym M."/>
            <person name="Khazi F."/>
            <person name="Huang T."/>
            <person name="Chambers A.H."/>
        </authorList>
    </citation>
    <scope>NUCLEOTIDE SEQUENCE [LARGE SCALE GENOMIC DNA]</scope>
    <source>
        <tissue evidence="6">Leaf</tissue>
    </source>
</reference>
<dbReference type="GO" id="GO:0030151">
    <property type="term" value="F:molybdenum ion binding"/>
    <property type="evidence" value="ECO:0007669"/>
    <property type="project" value="UniProtKB-UniRule"/>
</dbReference>
<dbReference type="InterPro" id="IPR005303">
    <property type="entry name" value="MOCOS_middle"/>
</dbReference>
<dbReference type="GO" id="GO:0030170">
    <property type="term" value="F:pyridoxal phosphate binding"/>
    <property type="evidence" value="ECO:0007669"/>
    <property type="project" value="UniProtKB-UniRule"/>
</dbReference>
<dbReference type="Pfam" id="PF03473">
    <property type="entry name" value="MOSC"/>
    <property type="match status" value="1"/>
</dbReference>
<dbReference type="Pfam" id="PF03476">
    <property type="entry name" value="MOSC_N"/>
    <property type="match status" value="1"/>
</dbReference>
<evidence type="ECO:0000256" key="4">
    <source>
        <dbReference type="HAMAP-Rule" id="MF_03050"/>
    </source>
</evidence>
<evidence type="ECO:0000313" key="7">
    <source>
        <dbReference type="Proteomes" id="UP000636800"/>
    </source>
</evidence>
<dbReference type="InterPro" id="IPR015424">
    <property type="entry name" value="PyrdxlP-dep_Trfase"/>
</dbReference>
<feature type="active site" evidence="4">
    <location>
        <position position="432"/>
    </location>
</feature>
<protein>
    <recommendedName>
        <fullName evidence="4">Molybdenum cofactor sulfurase</fullName>
        <shortName evidence="4">MCS</shortName>
        <shortName evidence="4">MOS</shortName>
        <shortName evidence="4">MoCo sulfurase</shortName>
        <ecNumber evidence="4">2.8.1.9</ecNumber>
    </recommendedName>
    <alternativeName>
        <fullName evidence="4">Molybdenum cofactor sulfurtransferase</fullName>
    </alternativeName>
</protein>
<organism evidence="6 7">
    <name type="scientific">Vanilla planifolia</name>
    <name type="common">Vanilla</name>
    <dbReference type="NCBI Taxonomy" id="51239"/>
    <lineage>
        <taxon>Eukaryota</taxon>
        <taxon>Viridiplantae</taxon>
        <taxon>Streptophyta</taxon>
        <taxon>Embryophyta</taxon>
        <taxon>Tracheophyta</taxon>
        <taxon>Spermatophyta</taxon>
        <taxon>Magnoliopsida</taxon>
        <taxon>Liliopsida</taxon>
        <taxon>Asparagales</taxon>
        <taxon>Orchidaceae</taxon>
        <taxon>Vanilloideae</taxon>
        <taxon>Vanilleae</taxon>
        <taxon>Vanilla</taxon>
    </lineage>
</organism>
<dbReference type="PROSITE" id="PS51340">
    <property type="entry name" value="MOSC"/>
    <property type="match status" value="1"/>
</dbReference>
<comment type="catalytic activity">
    <reaction evidence="4">
        <text>Mo-molybdopterin + L-cysteine + AH2 = thio-Mo-molybdopterin + L-alanine + A + H2O</text>
        <dbReference type="Rhea" id="RHEA:42636"/>
        <dbReference type="ChEBI" id="CHEBI:13193"/>
        <dbReference type="ChEBI" id="CHEBI:15377"/>
        <dbReference type="ChEBI" id="CHEBI:17499"/>
        <dbReference type="ChEBI" id="CHEBI:35235"/>
        <dbReference type="ChEBI" id="CHEBI:57972"/>
        <dbReference type="ChEBI" id="CHEBI:71302"/>
        <dbReference type="ChEBI" id="CHEBI:82685"/>
        <dbReference type="EC" id="2.8.1.9"/>
    </reaction>
</comment>
<dbReference type="AlphaFoldDB" id="A0A835U893"/>
<dbReference type="InterPro" id="IPR011037">
    <property type="entry name" value="Pyrv_Knase-like_insert_dom_sf"/>
</dbReference>
<dbReference type="EC" id="2.8.1.9" evidence="4"/>
<comment type="cofactor">
    <cofactor evidence="4">
        <name>pyridoxal 5'-phosphate</name>
        <dbReference type="ChEBI" id="CHEBI:597326"/>
    </cofactor>
</comment>
<dbReference type="InterPro" id="IPR005302">
    <property type="entry name" value="MoCF_Sase_C"/>
</dbReference>
<dbReference type="SUPFAM" id="SSF50800">
    <property type="entry name" value="PK beta-barrel domain-like"/>
    <property type="match status" value="1"/>
</dbReference>
<dbReference type="OrthoDB" id="1927821at2759"/>
<evidence type="ECO:0000256" key="2">
    <source>
        <dbReference type="ARBA" id="ARBA00022898"/>
    </source>
</evidence>
<dbReference type="HAMAP" id="MF_03050">
    <property type="entry name" value="MOCOS"/>
    <property type="match status" value="1"/>
</dbReference>
<dbReference type="Gene3D" id="3.40.640.10">
    <property type="entry name" value="Type I PLP-dependent aspartate aminotransferase-like (Major domain)"/>
    <property type="match status" value="1"/>
</dbReference>
<keyword evidence="1 4" id="KW-0808">Transferase</keyword>
<comment type="function">
    <text evidence="4">Sulfurates the molybdenum cofactor. Sulfation of molybdenum is essential for xanthine dehydrogenase (XDH) and aldehyde oxidase (ADO) enzymes in which molybdenum cofactor is liganded by 1 oxygen and 1 sulfur atom in active form.</text>
</comment>
<dbReference type="Pfam" id="PF00266">
    <property type="entry name" value="Aminotran_5"/>
    <property type="match status" value="2"/>
</dbReference>
<name>A0A835U893_VANPL</name>
<comment type="caution">
    <text evidence="6">The sequence shown here is derived from an EMBL/GenBank/DDBJ whole genome shotgun (WGS) entry which is preliminary data.</text>
</comment>
<keyword evidence="3 4" id="KW-0501">Molybdenum cofactor biosynthesis</keyword>
<keyword evidence="2 4" id="KW-0663">Pyridoxal phosphate</keyword>
<dbReference type="InterPro" id="IPR015421">
    <property type="entry name" value="PyrdxlP-dep_Trfase_major"/>
</dbReference>
<dbReference type="Proteomes" id="UP000636800">
    <property type="component" value="Unassembled WGS sequence"/>
</dbReference>